<organism evidence="2 3">
    <name type="scientific">Colletotrichum spinosum</name>
    <dbReference type="NCBI Taxonomy" id="1347390"/>
    <lineage>
        <taxon>Eukaryota</taxon>
        <taxon>Fungi</taxon>
        <taxon>Dikarya</taxon>
        <taxon>Ascomycota</taxon>
        <taxon>Pezizomycotina</taxon>
        <taxon>Sordariomycetes</taxon>
        <taxon>Hypocreomycetidae</taxon>
        <taxon>Glomerellales</taxon>
        <taxon>Glomerellaceae</taxon>
        <taxon>Colletotrichum</taxon>
        <taxon>Colletotrichum orbiculare species complex</taxon>
    </lineage>
</organism>
<reference evidence="2 3" key="1">
    <citation type="submission" date="2018-11" db="EMBL/GenBank/DDBJ databases">
        <title>Genome sequence and assembly of Colletotrichum spinosum.</title>
        <authorList>
            <person name="Gan P."/>
            <person name="Shirasu K."/>
        </authorList>
    </citation>
    <scope>NUCLEOTIDE SEQUENCE [LARGE SCALE GENOMIC DNA]</scope>
    <source>
        <strain evidence="2 3">CBS 515.97</strain>
    </source>
</reference>
<dbReference type="Proteomes" id="UP000295083">
    <property type="component" value="Unassembled WGS sequence"/>
</dbReference>
<proteinExistence type="predicted"/>
<comment type="caution">
    <text evidence="2">The sequence shown here is derived from an EMBL/GenBank/DDBJ whole genome shotgun (WGS) entry which is preliminary data.</text>
</comment>
<sequence>MKFLMVSFLSLVAFALAAPAPEPVPQRAPTCGKNSDCATFCNGCSNPQCGLSVFGDFRCECGGCGPF</sequence>
<evidence type="ECO:0000313" key="3">
    <source>
        <dbReference type="Proteomes" id="UP000295083"/>
    </source>
</evidence>
<name>A0A4R8Q554_9PEZI</name>
<feature type="signal peptide" evidence="1">
    <location>
        <begin position="1"/>
        <end position="17"/>
    </location>
</feature>
<feature type="chain" id="PRO_5020307543" evidence="1">
    <location>
        <begin position="18"/>
        <end position="67"/>
    </location>
</feature>
<keyword evidence="1" id="KW-0732">Signal</keyword>
<gene>
    <name evidence="2" type="ORF">C8035_v003882</name>
</gene>
<dbReference type="AlphaFoldDB" id="A0A4R8Q554"/>
<evidence type="ECO:0000313" key="2">
    <source>
        <dbReference type="EMBL" id="TDZ28863.1"/>
    </source>
</evidence>
<accession>A0A4R8Q554</accession>
<evidence type="ECO:0000256" key="1">
    <source>
        <dbReference type="SAM" id="SignalP"/>
    </source>
</evidence>
<dbReference type="EMBL" id="QAPG01000385">
    <property type="protein sequence ID" value="TDZ28863.1"/>
    <property type="molecule type" value="Genomic_DNA"/>
</dbReference>
<keyword evidence="3" id="KW-1185">Reference proteome</keyword>
<protein>
    <submittedName>
        <fullName evidence="2">Uncharacterized protein</fullName>
    </submittedName>
</protein>